<name>A0ABP9X295_9CHLR</name>
<dbReference type="InterPro" id="IPR000014">
    <property type="entry name" value="PAS"/>
</dbReference>
<proteinExistence type="predicted"/>
<accession>A0ABP9X295</accession>
<dbReference type="PANTHER" id="PTHR44757">
    <property type="entry name" value="DIGUANYLATE CYCLASE DGCP"/>
    <property type="match status" value="1"/>
</dbReference>
<comment type="caution">
    <text evidence="4">The sequence shown here is derived from an EMBL/GenBank/DDBJ whole genome shotgun (WGS) entry which is preliminary data.</text>
</comment>
<dbReference type="SUPFAM" id="SSF141868">
    <property type="entry name" value="EAL domain-like"/>
    <property type="match status" value="1"/>
</dbReference>
<keyword evidence="1" id="KW-0472">Membrane</keyword>
<evidence type="ECO:0000313" key="5">
    <source>
        <dbReference type="Proteomes" id="UP001428290"/>
    </source>
</evidence>
<dbReference type="SMART" id="SM00052">
    <property type="entry name" value="EAL"/>
    <property type="match status" value="1"/>
</dbReference>
<evidence type="ECO:0000259" key="2">
    <source>
        <dbReference type="PROSITE" id="PS50883"/>
    </source>
</evidence>
<dbReference type="PROSITE" id="PS50887">
    <property type="entry name" value="GGDEF"/>
    <property type="match status" value="1"/>
</dbReference>
<dbReference type="InterPro" id="IPR001633">
    <property type="entry name" value="EAL_dom"/>
</dbReference>
<dbReference type="InterPro" id="IPR035965">
    <property type="entry name" value="PAS-like_dom_sf"/>
</dbReference>
<keyword evidence="1" id="KW-1133">Transmembrane helix</keyword>
<feature type="domain" description="GGDEF" evidence="3">
    <location>
        <begin position="196"/>
        <end position="328"/>
    </location>
</feature>
<dbReference type="SUPFAM" id="SSF55073">
    <property type="entry name" value="Nucleotide cyclase"/>
    <property type="match status" value="1"/>
</dbReference>
<dbReference type="Proteomes" id="UP001428290">
    <property type="component" value="Unassembled WGS sequence"/>
</dbReference>
<dbReference type="InterPro" id="IPR043128">
    <property type="entry name" value="Rev_trsase/Diguanyl_cyclase"/>
</dbReference>
<keyword evidence="5" id="KW-1185">Reference proteome</keyword>
<dbReference type="NCBIfam" id="TIGR00229">
    <property type="entry name" value="sensory_box"/>
    <property type="match status" value="1"/>
</dbReference>
<evidence type="ECO:0000259" key="3">
    <source>
        <dbReference type="PROSITE" id="PS50887"/>
    </source>
</evidence>
<dbReference type="InterPro" id="IPR035919">
    <property type="entry name" value="EAL_sf"/>
</dbReference>
<dbReference type="CDD" id="cd00130">
    <property type="entry name" value="PAS"/>
    <property type="match status" value="1"/>
</dbReference>
<dbReference type="Pfam" id="PF00563">
    <property type="entry name" value="EAL"/>
    <property type="match status" value="1"/>
</dbReference>
<dbReference type="SMART" id="SM00267">
    <property type="entry name" value="GGDEF"/>
    <property type="match status" value="1"/>
</dbReference>
<dbReference type="CDD" id="cd01948">
    <property type="entry name" value="EAL"/>
    <property type="match status" value="1"/>
</dbReference>
<dbReference type="InterPro" id="IPR029787">
    <property type="entry name" value="Nucleotide_cyclase"/>
</dbReference>
<dbReference type="Gene3D" id="3.30.450.20">
    <property type="entry name" value="PAS domain"/>
    <property type="match status" value="1"/>
</dbReference>
<gene>
    <name evidence="4" type="ORF">Hgul01_02485</name>
</gene>
<dbReference type="EMBL" id="BAABRU010000008">
    <property type="protein sequence ID" value="GAA5528683.1"/>
    <property type="molecule type" value="Genomic_DNA"/>
</dbReference>
<protein>
    <submittedName>
        <fullName evidence="4">Uncharacterized protein</fullName>
    </submittedName>
</protein>
<feature type="domain" description="EAL" evidence="2">
    <location>
        <begin position="337"/>
        <end position="593"/>
    </location>
</feature>
<dbReference type="SUPFAM" id="SSF55785">
    <property type="entry name" value="PYP-like sensor domain (PAS domain)"/>
    <property type="match status" value="1"/>
</dbReference>
<dbReference type="PROSITE" id="PS50883">
    <property type="entry name" value="EAL"/>
    <property type="match status" value="1"/>
</dbReference>
<keyword evidence="1" id="KW-0812">Transmembrane</keyword>
<dbReference type="InterPro" id="IPR052155">
    <property type="entry name" value="Biofilm_reg_signaling"/>
</dbReference>
<dbReference type="RefSeq" id="WP_345722302.1">
    <property type="nucleotide sequence ID" value="NZ_BAABRU010000008.1"/>
</dbReference>
<organism evidence="4 5">
    <name type="scientific">Herpetosiphon gulosus</name>
    <dbReference type="NCBI Taxonomy" id="1973496"/>
    <lineage>
        <taxon>Bacteria</taxon>
        <taxon>Bacillati</taxon>
        <taxon>Chloroflexota</taxon>
        <taxon>Chloroflexia</taxon>
        <taxon>Herpetosiphonales</taxon>
        <taxon>Herpetosiphonaceae</taxon>
        <taxon>Herpetosiphon</taxon>
    </lineage>
</organism>
<evidence type="ECO:0000256" key="1">
    <source>
        <dbReference type="SAM" id="Phobius"/>
    </source>
</evidence>
<dbReference type="Pfam" id="PF00990">
    <property type="entry name" value="GGDEF"/>
    <property type="match status" value="1"/>
</dbReference>
<dbReference type="Gene3D" id="3.20.20.450">
    <property type="entry name" value="EAL domain"/>
    <property type="match status" value="1"/>
</dbReference>
<feature type="transmembrane region" description="Helical" evidence="1">
    <location>
        <begin position="20"/>
        <end position="39"/>
    </location>
</feature>
<evidence type="ECO:0000313" key="4">
    <source>
        <dbReference type="EMBL" id="GAA5528683.1"/>
    </source>
</evidence>
<dbReference type="NCBIfam" id="TIGR00254">
    <property type="entry name" value="GGDEF"/>
    <property type="match status" value="1"/>
</dbReference>
<dbReference type="PANTHER" id="PTHR44757:SF2">
    <property type="entry name" value="BIOFILM ARCHITECTURE MAINTENANCE PROTEIN MBAA"/>
    <property type="match status" value="1"/>
</dbReference>
<dbReference type="Gene3D" id="3.30.70.270">
    <property type="match status" value="1"/>
</dbReference>
<dbReference type="CDD" id="cd01949">
    <property type="entry name" value="GGDEF"/>
    <property type="match status" value="1"/>
</dbReference>
<reference evidence="4 5" key="1">
    <citation type="submission" date="2024-02" db="EMBL/GenBank/DDBJ databases">
        <title>Herpetosiphon gulosus NBRC 112829.</title>
        <authorList>
            <person name="Ichikawa N."/>
            <person name="Katano-Makiyama Y."/>
            <person name="Hidaka K."/>
        </authorList>
    </citation>
    <scope>NUCLEOTIDE SEQUENCE [LARGE SCALE GENOMIC DNA]</scope>
    <source>
        <strain evidence="4 5">NBRC 112829</strain>
    </source>
</reference>
<dbReference type="InterPro" id="IPR000160">
    <property type="entry name" value="GGDEF_dom"/>
</dbReference>
<sequence length="596" mass="66741">MSVQTPNVRLPDSAAQAAMLPTEWLLIGLVCGLGIWLCWRWQRRRTAQRISTQLGLWHWPQSQQTLILDQQATIIAISPLLNQQLGYPALSLNGQSFKHLLHPDSSNHFDQLLYTQTAQIHWQALDCRHADGSWRGLEFCRHQVGGYWLLNCRETEPVATAERTPPACDWLTGLPNRHSLVIQLQRLIAQRQLDQQHFAVLFVEVDRFSAINDALGYDVGDQVLQTIAQRLQATLGPNDLAARLGGDEFVVVLGQVQHAQQALEHAQRIQEQFNQPIVLRDKPIYTTLGIGVTLGDGQAQAETLLREADTAMYQAKTNGISQIFLFDRALHAALAERWQLEIDLRGALERHELILHYQPITALPTGQMVGVEALLRWHHPQRGMILPNEFIHLAEESGLIVPIGFWALETACLQFLAWQADDSRPRLQVLSVNLSARQLASPALIQTLGEIIQRTGINPAQLELEITESMVIHGFELARAQLGAIKDLGVKLAIDDFGTGYSSLSYLHHFPLDTLKVDRSFVNAMSDGSRNVEIVRAIIMLSQQLAMNVIAEGIETIEEAATLRDLGCDYGQGYHFSRPMTAPDITSWLHSQPLSL</sequence>